<feature type="transmembrane region" description="Helical" evidence="2">
    <location>
        <begin position="706"/>
        <end position="724"/>
    </location>
</feature>
<comment type="caution">
    <text evidence="3">The sequence shown here is derived from an EMBL/GenBank/DDBJ whole genome shotgun (WGS) entry which is preliminary data.</text>
</comment>
<keyword evidence="4" id="KW-1185">Reference proteome</keyword>
<dbReference type="SUPFAM" id="SSF103473">
    <property type="entry name" value="MFS general substrate transporter"/>
    <property type="match status" value="2"/>
</dbReference>
<evidence type="ECO:0000313" key="4">
    <source>
        <dbReference type="Proteomes" id="UP000735302"/>
    </source>
</evidence>
<feature type="transmembrane region" description="Helical" evidence="2">
    <location>
        <begin position="14"/>
        <end position="41"/>
    </location>
</feature>
<dbReference type="EMBL" id="BLXT01008064">
    <property type="protein sequence ID" value="GFO45518.1"/>
    <property type="molecule type" value="Genomic_DNA"/>
</dbReference>
<feature type="transmembrane region" description="Helical" evidence="2">
    <location>
        <begin position="756"/>
        <end position="777"/>
    </location>
</feature>
<name>A0AAV4DN71_9GAST</name>
<feature type="transmembrane region" description="Helical" evidence="2">
    <location>
        <begin position="665"/>
        <end position="686"/>
    </location>
</feature>
<feature type="transmembrane region" description="Helical" evidence="2">
    <location>
        <begin position="107"/>
        <end position="134"/>
    </location>
</feature>
<feature type="region of interest" description="Disordered" evidence="1">
    <location>
        <begin position="895"/>
        <end position="921"/>
    </location>
</feature>
<keyword evidence="2" id="KW-0812">Transmembrane</keyword>
<evidence type="ECO:0000313" key="3">
    <source>
        <dbReference type="EMBL" id="GFO45518.1"/>
    </source>
</evidence>
<dbReference type="Pfam" id="PF07690">
    <property type="entry name" value="MFS_1"/>
    <property type="match status" value="1"/>
</dbReference>
<feature type="compositionally biased region" description="Basic residues" evidence="1">
    <location>
        <begin position="241"/>
        <end position="250"/>
    </location>
</feature>
<organism evidence="3 4">
    <name type="scientific">Plakobranchus ocellatus</name>
    <dbReference type="NCBI Taxonomy" id="259542"/>
    <lineage>
        <taxon>Eukaryota</taxon>
        <taxon>Metazoa</taxon>
        <taxon>Spiralia</taxon>
        <taxon>Lophotrochozoa</taxon>
        <taxon>Mollusca</taxon>
        <taxon>Gastropoda</taxon>
        <taxon>Heterobranchia</taxon>
        <taxon>Euthyneura</taxon>
        <taxon>Panpulmonata</taxon>
        <taxon>Sacoglossa</taxon>
        <taxon>Placobranchoidea</taxon>
        <taxon>Plakobranchidae</taxon>
        <taxon>Plakobranchus</taxon>
    </lineage>
</organism>
<feature type="transmembrane region" description="Helical" evidence="2">
    <location>
        <begin position="79"/>
        <end position="101"/>
    </location>
</feature>
<feature type="transmembrane region" description="Helical" evidence="2">
    <location>
        <begin position="731"/>
        <end position="750"/>
    </location>
</feature>
<feature type="transmembrane region" description="Helical" evidence="2">
    <location>
        <begin position="47"/>
        <end position="67"/>
    </location>
</feature>
<keyword evidence="2" id="KW-1133">Transmembrane helix</keyword>
<gene>
    <name evidence="3" type="ORF">PoB_007202300</name>
</gene>
<feature type="transmembrane region" description="Helical" evidence="2">
    <location>
        <begin position="173"/>
        <end position="194"/>
    </location>
</feature>
<feature type="compositionally biased region" description="Basic and acidic residues" evidence="1">
    <location>
        <begin position="257"/>
        <end position="296"/>
    </location>
</feature>
<evidence type="ECO:0000256" key="2">
    <source>
        <dbReference type="SAM" id="Phobius"/>
    </source>
</evidence>
<feature type="region of interest" description="Disordered" evidence="1">
    <location>
        <begin position="241"/>
        <end position="296"/>
    </location>
</feature>
<accession>A0AAV4DN71</accession>
<reference evidence="3 4" key="1">
    <citation type="journal article" date="2021" name="Elife">
        <title>Chloroplast acquisition without the gene transfer in kleptoplastic sea slugs, Plakobranchus ocellatus.</title>
        <authorList>
            <person name="Maeda T."/>
            <person name="Takahashi S."/>
            <person name="Yoshida T."/>
            <person name="Shimamura S."/>
            <person name="Takaki Y."/>
            <person name="Nagai Y."/>
            <person name="Toyoda A."/>
            <person name="Suzuki Y."/>
            <person name="Arimoto A."/>
            <person name="Ishii H."/>
            <person name="Satoh N."/>
            <person name="Nishiyama T."/>
            <person name="Hasebe M."/>
            <person name="Maruyama T."/>
            <person name="Minagawa J."/>
            <person name="Obokata J."/>
            <person name="Shigenobu S."/>
        </authorList>
    </citation>
    <scope>NUCLEOTIDE SEQUENCE [LARGE SCALE GENOMIC DNA]</scope>
</reference>
<feature type="transmembrane region" description="Helical" evidence="2">
    <location>
        <begin position="789"/>
        <end position="811"/>
    </location>
</feature>
<dbReference type="GO" id="GO:0008028">
    <property type="term" value="F:monocarboxylic acid transmembrane transporter activity"/>
    <property type="evidence" value="ECO:0007669"/>
    <property type="project" value="TreeGrafter"/>
</dbReference>
<protein>
    <submittedName>
        <fullName evidence="3">Monocarboxylate transporter 14</fullName>
    </submittedName>
</protein>
<dbReference type="InterPro" id="IPR050327">
    <property type="entry name" value="Proton-linked_MCT"/>
</dbReference>
<dbReference type="AlphaFoldDB" id="A0AAV4DN71"/>
<dbReference type="Proteomes" id="UP000735302">
    <property type="component" value="Unassembled WGS sequence"/>
</dbReference>
<keyword evidence="2" id="KW-0472">Membrane</keyword>
<dbReference type="InterPro" id="IPR036259">
    <property type="entry name" value="MFS_trans_sf"/>
</dbReference>
<evidence type="ECO:0000256" key="1">
    <source>
        <dbReference type="SAM" id="MobiDB-lite"/>
    </source>
</evidence>
<dbReference type="InterPro" id="IPR011701">
    <property type="entry name" value="MFS"/>
</dbReference>
<dbReference type="PANTHER" id="PTHR11360:SF310">
    <property type="entry name" value="MONOCARBOXYLATE TRANSPORTER 9-LIKE"/>
    <property type="match status" value="1"/>
</dbReference>
<feature type="region of interest" description="Disordered" evidence="1">
    <location>
        <begin position="473"/>
        <end position="535"/>
    </location>
</feature>
<feature type="compositionally biased region" description="Low complexity" evidence="1">
    <location>
        <begin position="488"/>
        <end position="498"/>
    </location>
</feature>
<feature type="transmembrane region" description="Helical" evidence="2">
    <location>
        <begin position="823"/>
        <end position="845"/>
    </location>
</feature>
<sequence length="921" mass="100818">MAPEPGRKDIDQGWAWWVLLASYMNLLLCSGLSFVAGMFQVVFLQEFHGSVALTSWVTSLFSSFMQLGGPMSSAVSNMVSCRAAVMVGGGCLSVGLALSALANSLGMLFLCFGIIAGAGLGLTYTASVVVINYYFQRRRTLVTGIALSSGGLGIMLAPQVSTFLFQNFSWREALGMMSVASAQVCVLGALMFPMHEKRSTSVKSMITQAFKMCCFFQKCDFLSMICPRRLKQSFFEEQRRKRERERHKYSHNGETGELVRDQDDTLDRPDSAVDRHIHVSSNDDRKAEKVDDEKNERDNVICDSSLVSSEQINLFDNAGDISNERNIPNAVCLQDVPITETQERSLQGDHTAPSEFVRHRLAKRLVDINNSTSSLKDLPRRHQHHRYLLRQHHCQRGHAPECSSCSRSNSNLFYDKPHPKSQSFYELSTEDSCHFSSLGQLNTASKAFKSNRELHSRKHAGHQADLNGKVAGSFSSHTHRNAPESHMHPSSLSHHLSSFDGQRSELSSGIAGSFERCHGSHNVHHQTHSHAESGTAVENPTTHLHVTVVPHNLSLLSVVASTQHLDLIVHQADQPSSQEQLLDKEHPLHKCLFNIQPATSHLASSHMSLKSSASQCHGHLSASIMSEVPPLGSGPTEPKMALSELSVPHVQDTRKDPNRPLYRNAAFLLLCLQLFVANCACGIFNIHLPSFAIAKGLTDQQMTNILSFNGLALLNGRMLVGALASATGLDLLIYWALHNIGGLFIILLPAVATGYVSFSCLILGVGTFFGSVYSVLTSLTLKYVGLSRLATAFGVEMVSAGLGYLLAPPVAGLLVDLTGSYDYDMYCGGGLLILSALLVMVLPVIEPEVTRDDLRRLLGQNASGTAPARDGIDVDVEVEDCPECLGSQYHENHLASDCDNENDVSDDNINDNEEESRAYNA</sequence>
<feature type="compositionally biased region" description="Acidic residues" evidence="1">
    <location>
        <begin position="898"/>
        <end position="914"/>
    </location>
</feature>
<feature type="transmembrane region" description="Helical" evidence="2">
    <location>
        <begin position="141"/>
        <end position="161"/>
    </location>
</feature>
<feature type="compositionally biased region" description="Basic residues" evidence="1">
    <location>
        <begin position="519"/>
        <end position="528"/>
    </location>
</feature>
<dbReference type="Gene3D" id="1.20.1250.20">
    <property type="entry name" value="MFS general substrate transporter like domains"/>
    <property type="match status" value="2"/>
</dbReference>
<proteinExistence type="predicted"/>
<dbReference type="PANTHER" id="PTHR11360">
    <property type="entry name" value="MONOCARBOXYLATE TRANSPORTER"/>
    <property type="match status" value="1"/>
</dbReference>